<feature type="region of interest" description="Disordered" evidence="1">
    <location>
        <begin position="126"/>
        <end position="155"/>
    </location>
</feature>
<organism evidence="2 3">
    <name type="scientific">Aegilops tauschii subsp. strangulata</name>
    <name type="common">Goatgrass</name>
    <dbReference type="NCBI Taxonomy" id="200361"/>
    <lineage>
        <taxon>Eukaryota</taxon>
        <taxon>Viridiplantae</taxon>
        <taxon>Streptophyta</taxon>
        <taxon>Embryophyta</taxon>
        <taxon>Tracheophyta</taxon>
        <taxon>Spermatophyta</taxon>
        <taxon>Magnoliopsida</taxon>
        <taxon>Liliopsida</taxon>
        <taxon>Poales</taxon>
        <taxon>Poaceae</taxon>
        <taxon>BOP clade</taxon>
        <taxon>Pooideae</taxon>
        <taxon>Triticodae</taxon>
        <taxon>Triticeae</taxon>
        <taxon>Triticinae</taxon>
        <taxon>Aegilops</taxon>
    </lineage>
</organism>
<accession>A0A453DHC1</accession>
<reference evidence="2" key="3">
    <citation type="journal article" date="2017" name="Nature">
        <title>Genome sequence of the progenitor of the wheat D genome Aegilops tauschii.</title>
        <authorList>
            <person name="Luo M.C."/>
            <person name="Gu Y.Q."/>
            <person name="Puiu D."/>
            <person name="Wang H."/>
            <person name="Twardziok S.O."/>
            <person name="Deal K.R."/>
            <person name="Huo N."/>
            <person name="Zhu T."/>
            <person name="Wang L."/>
            <person name="Wang Y."/>
            <person name="McGuire P.E."/>
            <person name="Liu S."/>
            <person name="Long H."/>
            <person name="Ramasamy R.K."/>
            <person name="Rodriguez J.C."/>
            <person name="Van S.L."/>
            <person name="Yuan L."/>
            <person name="Wang Z."/>
            <person name="Xia Z."/>
            <person name="Xiao L."/>
            <person name="Anderson O.D."/>
            <person name="Ouyang S."/>
            <person name="Liang Y."/>
            <person name="Zimin A.V."/>
            <person name="Pertea G."/>
            <person name="Qi P."/>
            <person name="Bennetzen J.L."/>
            <person name="Dai X."/>
            <person name="Dawson M.W."/>
            <person name="Muller H.G."/>
            <person name="Kugler K."/>
            <person name="Rivarola-Duarte L."/>
            <person name="Spannagl M."/>
            <person name="Mayer K.F.X."/>
            <person name="Lu F.H."/>
            <person name="Bevan M.W."/>
            <person name="Leroy P."/>
            <person name="Li P."/>
            <person name="You F.M."/>
            <person name="Sun Q."/>
            <person name="Liu Z."/>
            <person name="Lyons E."/>
            <person name="Wicker T."/>
            <person name="Salzberg S.L."/>
            <person name="Devos K.M."/>
            <person name="Dvorak J."/>
        </authorList>
    </citation>
    <scope>NUCLEOTIDE SEQUENCE [LARGE SCALE GENOMIC DNA]</scope>
    <source>
        <strain evidence="2">cv. AL8/78</strain>
    </source>
</reference>
<evidence type="ECO:0000313" key="2">
    <source>
        <dbReference type="EnsemblPlants" id="AET2Gv21241000.8"/>
    </source>
</evidence>
<name>A0A453DHC1_AEGTS</name>
<dbReference type="AlphaFoldDB" id="A0A453DHC1"/>
<dbReference type="Proteomes" id="UP000015105">
    <property type="component" value="Chromosome 2D"/>
</dbReference>
<evidence type="ECO:0000313" key="3">
    <source>
        <dbReference type="Proteomes" id="UP000015105"/>
    </source>
</evidence>
<protein>
    <submittedName>
        <fullName evidence="2">Uncharacterized protein</fullName>
    </submittedName>
</protein>
<dbReference type="EnsemblPlants" id="AET2Gv21241000.8">
    <property type="protein sequence ID" value="AET2Gv21241000.8"/>
    <property type="gene ID" value="AET2Gv21241000"/>
</dbReference>
<dbReference type="Gramene" id="AET2Gv21241000.8">
    <property type="protein sequence ID" value="AET2Gv21241000.8"/>
    <property type="gene ID" value="AET2Gv21241000"/>
</dbReference>
<reference evidence="3" key="1">
    <citation type="journal article" date="2014" name="Science">
        <title>Ancient hybridizations among the ancestral genomes of bread wheat.</title>
        <authorList>
            <consortium name="International Wheat Genome Sequencing Consortium,"/>
            <person name="Marcussen T."/>
            <person name="Sandve S.R."/>
            <person name="Heier L."/>
            <person name="Spannagl M."/>
            <person name="Pfeifer M."/>
            <person name="Jakobsen K.S."/>
            <person name="Wulff B.B."/>
            <person name="Steuernagel B."/>
            <person name="Mayer K.F."/>
            <person name="Olsen O.A."/>
        </authorList>
    </citation>
    <scope>NUCLEOTIDE SEQUENCE [LARGE SCALE GENOMIC DNA]</scope>
    <source>
        <strain evidence="3">cv. AL8/78</strain>
    </source>
</reference>
<feature type="region of interest" description="Disordered" evidence="1">
    <location>
        <begin position="1"/>
        <end position="43"/>
    </location>
</feature>
<reference evidence="2" key="4">
    <citation type="submission" date="2019-03" db="UniProtKB">
        <authorList>
            <consortium name="EnsemblPlants"/>
        </authorList>
    </citation>
    <scope>IDENTIFICATION</scope>
</reference>
<dbReference type="PANTHER" id="PTHR37697:SF2">
    <property type="entry name" value="AP2-LIKE ETHYLENE-RESPONSIVE TRANSCRIPTION FACTOR SNZ"/>
    <property type="match status" value="1"/>
</dbReference>
<sequence length="177" mass="18462">PTPPPEPFAAPKLPQPLAAGATLRRGSRSPLEPPRVAAGAGAARPWSRSPLVALCPLTDVRAVLFCFPAAVTLRDARASIDSFLSRLDAPVAVPSDSDQPMADGGEAGEPIIGKVEDGLPECALQGNQRQKRPVPPSWPLGPRSSGAGMAPEATTEPALDVQLRRGTAMDLLLQFHA</sequence>
<reference evidence="2" key="5">
    <citation type="journal article" date="2021" name="G3 (Bethesda)">
        <title>Aegilops tauschii genome assembly Aet v5.0 features greater sequence contiguity and improved annotation.</title>
        <authorList>
            <person name="Wang L."/>
            <person name="Zhu T."/>
            <person name="Rodriguez J.C."/>
            <person name="Deal K.R."/>
            <person name="Dubcovsky J."/>
            <person name="McGuire P.E."/>
            <person name="Lux T."/>
            <person name="Spannagl M."/>
            <person name="Mayer K.F.X."/>
            <person name="Baldrich P."/>
            <person name="Meyers B.C."/>
            <person name="Huo N."/>
            <person name="Gu Y.Q."/>
            <person name="Zhou H."/>
            <person name="Devos K.M."/>
            <person name="Bennetzen J.L."/>
            <person name="Unver T."/>
            <person name="Budak H."/>
            <person name="Gulick P.J."/>
            <person name="Galiba G."/>
            <person name="Kalapos B."/>
            <person name="Nelson D.R."/>
            <person name="Li P."/>
            <person name="You F.M."/>
            <person name="Luo M.C."/>
            <person name="Dvorak J."/>
        </authorList>
    </citation>
    <scope>NUCLEOTIDE SEQUENCE [LARGE SCALE GENOMIC DNA]</scope>
    <source>
        <strain evidence="2">cv. AL8/78</strain>
    </source>
</reference>
<evidence type="ECO:0000256" key="1">
    <source>
        <dbReference type="SAM" id="MobiDB-lite"/>
    </source>
</evidence>
<dbReference type="PANTHER" id="PTHR37697">
    <property type="entry name" value="AP2-LIKE ETHYLENE-RESPONSIVE TRANSCRIPTION FACTOR SNZ"/>
    <property type="match status" value="1"/>
</dbReference>
<proteinExistence type="predicted"/>
<reference evidence="3" key="2">
    <citation type="journal article" date="2017" name="Nat. Plants">
        <title>The Aegilops tauschii genome reveals multiple impacts of transposons.</title>
        <authorList>
            <person name="Zhao G."/>
            <person name="Zou C."/>
            <person name="Li K."/>
            <person name="Wang K."/>
            <person name="Li T."/>
            <person name="Gao L."/>
            <person name="Zhang X."/>
            <person name="Wang H."/>
            <person name="Yang Z."/>
            <person name="Liu X."/>
            <person name="Jiang W."/>
            <person name="Mao L."/>
            <person name="Kong X."/>
            <person name="Jiao Y."/>
            <person name="Jia J."/>
        </authorList>
    </citation>
    <scope>NUCLEOTIDE SEQUENCE [LARGE SCALE GENOMIC DNA]</scope>
    <source>
        <strain evidence="3">cv. AL8/78</strain>
    </source>
</reference>
<keyword evidence="3" id="KW-1185">Reference proteome</keyword>